<proteinExistence type="predicted"/>
<evidence type="ECO:0000313" key="2">
    <source>
        <dbReference type="Proteomes" id="UP001171122"/>
    </source>
</evidence>
<organism evidence="1 2">
    <name type="scientific">Brucella inopinata</name>
    <dbReference type="NCBI Taxonomy" id="1218315"/>
    <lineage>
        <taxon>Bacteria</taxon>
        <taxon>Pseudomonadati</taxon>
        <taxon>Pseudomonadota</taxon>
        <taxon>Alphaproteobacteria</taxon>
        <taxon>Hyphomicrobiales</taxon>
        <taxon>Brucellaceae</taxon>
        <taxon>Brucella/Ochrobactrum group</taxon>
        <taxon>Brucella</taxon>
    </lineage>
</organism>
<evidence type="ECO:0000313" key="1">
    <source>
        <dbReference type="EMBL" id="MDL2333245.1"/>
    </source>
</evidence>
<dbReference type="EMBL" id="JARQXC010000012">
    <property type="protein sequence ID" value="MDL2333245.1"/>
    <property type="molecule type" value="Genomic_DNA"/>
</dbReference>
<dbReference type="AlphaFoldDB" id="A0AAW7B927"/>
<reference evidence="1" key="1">
    <citation type="journal article" date="2023" name="Front. Microbiol.">
        <title>Isolation of Brucella inopinata from a White's tree frog (Litoria caerulea): pose exotic frogs a potential risk to human health?</title>
        <authorList>
            <person name="Scholz H.C."/>
            <person name="Heckers K.O."/>
            <person name="Appelt S."/>
            <person name="Geier-Doemling D."/>
            <person name="Schlegel P."/>
            <person name="Wattam A.R."/>
        </authorList>
    </citation>
    <scope>NUCLEOTIDE SEQUENCE</scope>
    <source>
        <strain evidence="1">FO700662</strain>
    </source>
</reference>
<dbReference type="RefSeq" id="WP_076779452.1">
    <property type="nucleotide sequence ID" value="NZ_JARQXC010000012.1"/>
</dbReference>
<comment type="caution">
    <text evidence="1">The sequence shown here is derived from an EMBL/GenBank/DDBJ whole genome shotgun (WGS) entry which is preliminary data.</text>
</comment>
<name>A0AAW7B927_9HYPH</name>
<dbReference type="Proteomes" id="UP001171122">
    <property type="component" value="Unassembled WGS sequence"/>
</dbReference>
<gene>
    <name evidence="1" type="ORF">P8A28_09930</name>
</gene>
<protein>
    <submittedName>
        <fullName evidence="1">Uncharacterized protein</fullName>
    </submittedName>
</protein>
<accession>A0AAW7B927</accession>
<keyword evidence="2" id="KW-1185">Reference proteome</keyword>
<sequence>MTAVLQMTKHNRAEFVLGMAEAIPHLIKQTQGIHAIPDHEIKSTGKNLYKRARQLREINIAKSASLLLMSLYMEALTTPGDDASLAVTMCETIFEDLIEEASSILEHLQQSS</sequence>